<comment type="caution">
    <text evidence="2">The sequence shown here is derived from an EMBL/GenBank/DDBJ whole genome shotgun (WGS) entry which is preliminary data.</text>
</comment>
<dbReference type="Proteomes" id="UP001494902">
    <property type="component" value="Unassembled WGS sequence"/>
</dbReference>
<keyword evidence="1" id="KW-0472">Membrane</keyword>
<evidence type="ECO:0000256" key="1">
    <source>
        <dbReference type="SAM" id="Phobius"/>
    </source>
</evidence>
<organism evidence="2 3">
    <name type="scientific">Pseudonocardia nematodicida</name>
    <dbReference type="NCBI Taxonomy" id="1206997"/>
    <lineage>
        <taxon>Bacteria</taxon>
        <taxon>Bacillati</taxon>
        <taxon>Actinomycetota</taxon>
        <taxon>Actinomycetes</taxon>
        <taxon>Pseudonocardiales</taxon>
        <taxon>Pseudonocardiaceae</taxon>
        <taxon>Pseudonocardia</taxon>
    </lineage>
</organism>
<evidence type="ECO:0000313" key="2">
    <source>
        <dbReference type="EMBL" id="MEQ3554947.1"/>
    </source>
</evidence>
<reference evidence="2 3" key="1">
    <citation type="submission" date="2024-03" db="EMBL/GenBank/DDBJ databases">
        <title>Draft genome sequence of Pseudonocardia nematodicida JCM 31783.</title>
        <authorList>
            <person name="Butdee W."/>
            <person name="Duangmal K."/>
        </authorList>
    </citation>
    <scope>NUCLEOTIDE SEQUENCE [LARGE SCALE GENOMIC DNA]</scope>
    <source>
        <strain evidence="2 3">JCM 31783</strain>
    </source>
</reference>
<keyword evidence="1" id="KW-1133">Transmembrane helix</keyword>
<protein>
    <submittedName>
        <fullName evidence="2">Uncharacterized protein</fullName>
    </submittedName>
</protein>
<proteinExistence type="predicted"/>
<dbReference type="EMBL" id="JBEDNQ010000019">
    <property type="protein sequence ID" value="MEQ3554947.1"/>
    <property type="molecule type" value="Genomic_DNA"/>
</dbReference>
<evidence type="ECO:0000313" key="3">
    <source>
        <dbReference type="Proteomes" id="UP001494902"/>
    </source>
</evidence>
<dbReference type="RefSeq" id="WP_349302019.1">
    <property type="nucleotide sequence ID" value="NZ_JBEDNQ010000019.1"/>
</dbReference>
<keyword evidence="1" id="KW-0812">Transmembrane</keyword>
<sequence length="245" mass="25276">MPLFRARVDPLGELRPALAMARMDCAEALSSQVDAVARRAVRRPGRSADPAWWATALEPAGTALDDDWARRCGPALRRAYATVSLGRTGAGMAYVIHPPSRSGAPLLASAAAGALPRSSVRRIPPGRRAPRVTGATLTGTLLPVWLGSGSLVSGVLGLRQVVATAGPGLALALAGLVLVIGAVTLARVRTVRAARADELARRVRAAVLAAADRELLRRTLAVERAVRVPAPAGAGPRRAGAGRAA</sequence>
<accession>A0ABV1KM53</accession>
<keyword evidence="3" id="KW-1185">Reference proteome</keyword>
<feature type="transmembrane region" description="Helical" evidence="1">
    <location>
        <begin position="168"/>
        <end position="186"/>
    </location>
</feature>
<name>A0ABV1KM53_9PSEU</name>
<gene>
    <name evidence="2" type="ORF">WIS52_31160</name>
</gene>